<dbReference type="Pfam" id="PF00188">
    <property type="entry name" value="CAP"/>
    <property type="match status" value="1"/>
</dbReference>
<dbReference type="FunFam" id="3.40.33.10:FF:000031">
    <property type="entry name" value="Extracellular SCP domain-containing protein Pry1"/>
    <property type="match status" value="1"/>
</dbReference>
<organism evidence="1">
    <name type="scientific">Petromyces alliaceus</name>
    <name type="common">Aspergillus alliaceus</name>
    <dbReference type="NCBI Taxonomy" id="209559"/>
    <lineage>
        <taxon>Eukaryota</taxon>
        <taxon>Fungi</taxon>
        <taxon>Dikarya</taxon>
        <taxon>Ascomycota</taxon>
        <taxon>Pezizomycotina</taxon>
        <taxon>Eurotiomycetes</taxon>
        <taxon>Eurotiomycetidae</taxon>
        <taxon>Eurotiales</taxon>
        <taxon>Aspergillaceae</taxon>
        <taxon>Aspergillus</taxon>
        <taxon>Aspergillus subgen. Circumdati</taxon>
    </lineage>
</organism>
<sequence length="268" mass="29377">MPTIFTHKQLRWLTPCLQLLFLVMLFTNPAKAQQTVETTVLVTVTPTPSSPKPPSYTSQEVFKDAMLASSNAYRKVHNASNLVWNETLTRYAKNWAEGCKWQHSHGPYGENLAFGYPNASAAVSAWGDEGRLYDFKKPTGFSEETGHFTQLVWRATTDVGCAAIDCAYGNDTDNQKRGDTGSYTRAQGWYVVCEYSPPGNVMGNSRTAGGEMGFFKVNVQSASTYSGPYPTQSGNPPASTTSASSADRVTVTFGLIWSWIGVMLLVMC</sequence>
<dbReference type="InterPro" id="IPR014044">
    <property type="entry name" value="CAP_dom"/>
</dbReference>
<dbReference type="Gene3D" id="3.40.33.10">
    <property type="entry name" value="CAP"/>
    <property type="match status" value="1"/>
</dbReference>
<accession>A0A5N6FTV5</accession>
<dbReference type="Proteomes" id="UP000326877">
    <property type="component" value="Unassembled WGS sequence"/>
</dbReference>
<accession>A0A5N7C2H4</accession>
<dbReference type="EMBL" id="ML735280">
    <property type="protein sequence ID" value="KAE8388285.1"/>
    <property type="molecule type" value="Genomic_DNA"/>
</dbReference>
<dbReference type="OrthoDB" id="337038at2759"/>
<protein>
    <submittedName>
        <fullName evidence="1">CAP domain-containing protein</fullName>
    </submittedName>
</protein>
<reference evidence="1" key="1">
    <citation type="submission" date="2019-04" db="EMBL/GenBank/DDBJ databases">
        <title>Friends and foes A comparative genomics studyof 23 Aspergillus species from section Flavi.</title>
        <authorList>
            <consortium name="DOE Joint Genome Institute"/>
            <person name="Kjaerbolling I."/>
            <person name="Vesth T."/>
            <person name="Frisvad J.C."/>
            <person name="Nybo J.L."/>
            <person name="Theobald S."/>
            <person name="Kildgaard S."/>
            <person name="Isbrandt T."/>
            <person name="Kuo A."/>
            <person name="Sato A."/>
            <person name="Lyhne E.K."/>
            <person name="Kogle M.E."/>
            <person name="Wiebenga A."/>
            <person name="Kun R.S."/>
            <person name="Lubbers R.J."/>
            <person name="Makela M.R."/>
            <person name="Barry K."/>
            <person name="Chovatia M."/>
            <person name="Clum A."/>
            <person name="Daum C."/>
            <person name="Haridas S."/>
            <person name="He G."/>
            <person name="LaButti K."/>
            <person name="Lipzen A."/>
            <person name="Mondo S."/>
            <person name="Riley R."/>
            <person name="Salamov A."/>
            <person name="Simmons B.A."/>
            <person name="Magnuson J.K."/>
            <person name="Henrissat B."/>
            <person name="Mortensen U.H."/>
            <person name="Larsen T.O."/>
            <person name="Devries R.P."/>
            <person name="Grigoriev I.V."/>
            <person name="Machida M."/>
            <person name="Baker S.E."/>
            <person name="Andersen M.R."/>
        </authorList>
    </citation>
    <scope>NUCLEOTIDE SEQUENCE [LARGE SCALE GENOMIC DNA]</scope>
    <source>
        <strain evidence="1">IBT 14317</strain>
    </source>
</reference>
<proteinExistence type="predicted"/>
<dbReference type="InterPro" id="IPR001283">
    <property type="entry name" value="CRISP-related"/>
</dbReference>
<gene>
    <name evidence="1" type="ORF">BDV23DRAFT_114059</name>
</gene>
<dbReference type="OMA" id="EPRAQGW"/>
<dbReference type="SMART" id="SM00198">
    <property type="entry name" value="SCP"/>
    <property type="match status" value="1"/>
</dbReference>
<dbReference type="InterPro" id="IPR035940">
    <property type="entry name" value="CAP_sf"/>
</dbReference>
<name>A0A5N6FTV5_PETAA</name>
<dbReference type="InterPro" id="IPR018244">
    <property type="entry name" value="Allrgn_V5/Tpx1_CS"/>
</dbReference>
<dbReference type="AlphaFoldDB" id="A0A5N6FTV5"/>
<dbReference type="PANTHER" id="PTHR10334">
    <property type="entry name" value="CYSTEINE-RICH SECRETORY PROTEIN-RELATED"/>
    <property type="match status" value="1"/>
</dbReference>
<evidence type="ECO:0000313" key="1">
    <source>
        <dbReference type="EMBL" id="KAE8388285.1"/>
    </source>
</evidence>
<dbReference type="GO" id="GO:0005576">
    <property type="term" value="C:extracellular region"/>
    <property type="evidence" value="ECO:0007669"/>
    <property type="project" value="InterPro"/>
</dbReference>
<dbReference type="PROSITE" id="PS01009">
    <property type="entry name" value="CRISP_1"/>
    <property type="match status" value="1"/>
</dbReference>
<dbReference type="SUPFAM" id="SSF55797">
    <property type="entry name" value="PR-1-like"/>
    <property type="match status" value="1"/>
</dbReference>
<dbReference type="PRINTS" id="PR00837">
    <property type="entry name" value="V5TPXLIKE"/>
</dbReference>